<feature type="binding site" evidence="10">
    <location>
        <position position="87"/>
    </location>
    <ligand>
        <name>Na(+)</name>
        <dbReference type="ChEBI" id="CHEBI:29101"/>
        <note>structural</note>
    </ligand>
</feature>
<evidence type="ECO:0000313" key="13">
    <source>
        <dbReference type="Proteomes" id="UP001597277"/>
    </source>
</evidence>
<feature type="binding site" evidence="10">
    <location>
        <position position="84"/>
    </location>
    <ligand>
        <name>Na(+)</name>
        <dbReference type="ChEBI" id="CHEBI:29101"/>
        <note>structural</note>
    </ligand>
</feature>
<keyword evidence="13" id="KW-1185">Reference proteome</keyword>
<evidence type="ECO:0000256" key="4">
    <source>
        <dbReference type="ARBA" id="ARBA00022989"/>
    </source>
</evidence>
<proteinExistence type="inferred from homology"/>
<dbReference type="PANTHER" id="PTHR28259:SF1">
    <property type="entry name" value="FLUORIDE EXPORT PROTEIN 1-RELATED"/>
    <property type="match status" value="1"/>
</dbReference>
<keyword evidence="6 10" id="KW-0407">Ion channel</keyword>
<keyword evidence="2 10" id="KW-1003">Cell membrane</keyword>
<protein>
    <recommendedName>
        <fullName evidence="10">Fluoride-specific ion channel FluC</fullName>
    </recommendedName>
</protein>
<keyword evidence="10" id="KW-0479">Metal-binding</keyword>
<evidence type="ECO:0000256" key="11">
    <source>
        <dbReference type="SAM" id="MobiDB-lite"/>
    </source>
</evidence>
<comment type="activity regulation">
    <text evidence="10">Na(+) is not transported, but it plays an essential structural role and its presence is essential for fluoride channel function.</text>
</comment>
<comment type="catalytic activity">
    <reaction evidence="8">
        <text>fluoride(in) = fluoride(out)</text>
        <dbReference type="Rhea" id="RHEA:76159"/>
        <dbReference type="ChEBI" id="CHEBI:17051"/>
    </reaction>
    <physiologicalReaction direction="left-to-right" evidence="8">
        <dbReference type="Rhea" id="RHEA:76160"/>
    </physiologicalReaction>
</comment>
<comment type="similarity">
    <text evidence="7 10">Belongs to the fluoride channel Fluc/FEX (TC 1.A.43) family.</text>
</comment>
<evidence type="ECO:0000256" key="6">
    <source>
        <dbReference type="ARBA" id="ARBA00023303"/>
    </source>
</evidence>
<dbReference type="HAMAP" id="MF_00454">
    <property type="entry name" value="FluC"/>
    <property type="match status" value="1"/>
</dbReference>
<keyword evidence="10" id="KW-0915">Sodium</keyword>
<keyword evidence="3 10" id="KW-0812">Transmembrane</keyword>
<evidence type="ECO:0000256" key="5">
    <source>
        <dbReference type="ARBA" id="ARBA00023136"/>
    </source>
</evidence>
<dbReference type="Proteomes" id="UP001597277">
    <property type="component" value="Unassembled WGS sequence"/>
</dbReference>
<dbReference type="InterPro" id="IPR003691">
    <property type="entry name" value="FluC"/>
</dbReference>
<comment type="caution">
    <text evidence="12">The sequence shown here is derived from an EMBL/GenBank/DDBJ whole genome shotgun (WGS) entry which is preliminary data.</text>
</comment>
<feature type="transmembrane region" description="Helical" evidence="10">
    <location>
        <begin position="44"/>
        <end position="64"/>
    </location>
</feature>
<evidence type="ECO:0000256" key="7">
    <source>
        <dbReference type="ARBA" id="ARBA00035120"/>
    </source>
</evidence>
<dbReference type="Pfam" id="PF02537">
    <property type="entry name" value="CRCB"/>
    <property type="match status" value="1"/>
</dbReference>
<feature type="transmembrane region" description="Helical" evidence="10">
    <location>
        <begin position="108"/>
        <end position="130"/>
    </location>
</feature>
<organism evidence="12 13">
    <name type="scientific">Georgenia deserti</name>
    <dbReference type="NCBI Taxonomy" id="2093781"/>
    <lineage>
        <taxon>Bacteria</taxon>
        <taxon>Bacillati</taxon>
        <taxon>Actinomycetota</taxon>
        <taxon>Actinomycetes</taxon>
        <taxon>Micrococcales</taxon>
        <taxon>Bogoriellaceae</taxon>
        <taxon>Georgenia</taxon>
    </lineage>
</organism>
<evidence type="ECO:0000256" key="2">
    <source>
        <dbReference type="ARBA" id="ARBA00022475"/>
    </source>
</evidence>
<evidence type="ECO:0000256" key="1">
    <source>
        <dbReference type="ARBA" id="ARBA00004651"/>
    </source>
</evidence>
<keyword evidence="4 10" id="KW-1133">Transmembrane helix</keyword>
<feature type="transmembrane region" description="Helical" evidence="10">
    <location>
        <begin position="12"/>
        <end position="32"/>
    </location>
</feature>
<evidence type="ECO:0000256" key="8">
    <source>
        <dbReference type="ARBA" id="ARBA00035585"/>
    </source>
</evidence>
<keyword evidence="10" id="KW-0813">Transport</keyword>
<reference evidence="13" key="1">
    <citation type="journal article" date="2019" name="Int. J. Syst. Evol. Microbiol.">
        <title>The Global Catalogue of Microorganisms (GCM) 10K type strain sequencing project: providing services to taxonomists for standard genome sequencing and annotation.</title>
        <authorList>
            <consortium name="The Broad Institute Genomics Platform"/>
            <consortium name="The Broad Institute Genome Sequencing Center for Infectious Disease"/>
            <person name="Wu L."/>
            <person name="Ma J."/>
        </authorList>
    </citation>
    <scope>NUCLEOTIDE SEQUENCE [LARGE SCALE GENOMIC DNA]</scope>
    <source>
        <strain evidence="13">JCM 17130</strain>
    </source>
</reference>
<dbReference type="RefSeq" id="WP_388006005.1">
    <property type="nucleotide sequence ID" value="NZ_JBHUEE010000005.1"/>
</dbReference>
<keyword evidence="5 10" id="KW-0472">Membrane</keyword>
<dbReference type="PANTHER" id="PTHR28259">
    <property type="entry name" value="FLUORIDE EXPORT PROTEIN 1-RELATED"/>
    <property type="match status" value="1"/>
</dbReference>
<feature type="transmembrane region" description="Helical" evidence="10">
    <location>
        <begin position="76"/>
        <end position="96"/>
    </location>
</feature>
<keyword evidence="10" id="KW-0406">Ion transport</keyword>
<evidence type="ECO:0000256" key="9">
    <source>
        <dbReference type="ARBA" id="ARBA00049940"/>
    </source>
</evidence>
<dbReference type="EMBL" id="JBHUEE010000005">
    <property type="protein sequence ID" value="MFD1718194.1"/>
    <property type="molecule type" value="Genomic_DNA"/>
</dbReference>
<gene>
    <name evidence="10" type="primary">fluC</name>
    <name evidence="10" type="synonym">crcB</name>
    <name evidence="12" type="ORF">ACFSE6_10125</name>
</gene>
<comment type="function">
    <text evidence="9 10">Fluoride-specific ion channel. Important for reducing fluoride concentration in the cell, thus reducing its toxicity.</text>
</comment>
<sequence length="160" mass="15813">MTALSPARHRNLDVYAVIALGGAAGAAARYGLSVLVPEGGAGVWGTWVANVAGCLAIGVLMGVIDLAGTPHRLLRPFVGVGVLGGMTTFSTYAVEIGRLVTAGEAGTALLYLAGTLVTALAGVVAGLAAVQGIAGRARRGPRPASDAPAPNPGAGDDETW</sequence>
<feature type="region of interest" description="Disordered" evidence="11">
    <location>
        <begin position="137"/>
        <end position="160"/>
    </location>
</feature>
<name>A0ABW4L5S0_9MICO</name>
<evidence type="ECO:0000256" key="10">
    <source>
        <dbReference type="HAMAP-Rule" id="MF_00454"/>
    </source>
</evidence>
<evidence type="ECO:0000313" key="12">
    <source>
        <dbReference type="EMBL" id="MFD1718194.1"/>
    </source>
</evidence>
<evidence type="ECO:0000256" key="3">
    <source>
        <dbReference type="ARBA" id="ARBA00022692"/>
    </source>
</evidence>
<accession>A0ABW4L5S0</accession>
<comment type="subcellular location">
    <subcellularLocation>
        <location evidence="1 10">Cell membrane</location>
        <topology evidence="1 10">Multi-pass membrane protein</topology>
    </subcellularLocation>
</comment>